<dbReference type="AlphaFoldDB" id="A0A1H9WLF9"/>
<proteinExistence type="predicted"/>
<dbReference type="InterPro" id="IPR058248">
    <property type="entry name" value="Lxx211020-like"/>
</dbReference>
<organism evidence="2 3">
    <name type="scientific">Tranquillimonas rosea</name>
    <dbReference type="NCBI Taxonomy" id="641238"/>
    <lineage>
        <taxon>Bacteria</taxon>
        <taxon>Pseudomonadati</taxon>
        <taxon>Pseudomonadota</taxon>
        <taxon>Alphaproteobacteria</taxon>
        <taxon>Rhodobacterales</taxon>
        <taxon>Roseobacteraceae</taxon>
        <taxon>Tranquillimonas</taxon>
    </lineage>
</organism>
<evidence type="ECO:0000313" key="3">
    <source>
        <dbReference type="Proteomes" id="UP000198885"/>
    </source>
</evidence>
<dbReference type="Gene3D" id="2.60.40.1890">
    <property type="entry name" value="PCu(A)C copper chaperone"/>
    <property type="match status" value="1"/>
</dbReference>
<evidence type="ECO:0008006" key="4">
    <source>
        <dbReference type="Google" id="ProtNLM"/>
    </source>
</evidence>
<keyword evidence="1" id="KW-0732">Signal</keyword>
<feature type="signal peptide" evidence="1">
    <location>
        <begin position="1"/>
        <end position="22"/>
    </location>
</feature>
<evidence type="ECO:0000313" key="2">
    <source>
        <dbReference type="EMBL" id="SES34293.1"/>
    </source>
</evidence>
<accession>A0A1H9WLF9</accession>
<gene>
    <name evidence="2" type="ORF">SAMN04490244_11170</name>
</gene>
<dbReference type="PANTHER" id="PTHR36302:SF1">
    <property type="entry name" value="COPPER CHAPERONE PCU(A)C"/>
    <property type="match status" value="1"/>
</dbReference>
<dbReference type="PANTHER" id="PTHR36302">
    <property type="entry name" value="BLR7088 PROTEIN"/>
    <property type="match status" value="1"/>
</dbReference>
<dbReference type="InterPro" id="IPR007410">
    <property type="entry name" value="LpqE-like"/>
</dbReference>
<dbReference type="RefSeq" id="WP_235859911.1">
    <property type="nucleotide sequence ID" value="NZ_FOGU01000011.1"/>
</dbReference>
<dbReference type="Proteomes" id="UP000198885">
    <property type="component" value="Unassembled WGS sequence"/>
</dbReference>
<keyword evidence="3" id="KW-1185">Reference proteome</keyword>
<protein>
    <recommendedName>
        <fullName evidence="4">Copper(I)-binding protein</fullName>
    </recommendedName>
</protein>
<dbReference type="SUPFAM" id="SSF110087">
    <property type="entry name" value="DR1885-like metal-binding protein"/>
    <property type="match status" value="1"/>
</dbReference>
<dbReference type="Pfam" id="PF04314">
    <property type="entry name" value="PCuAC"/>
    <property type="match status" value="1"/>
</dbReference>
<feature type="chain" id="PRO_5011525995" description="Copper(I)-binding protein" evidence="1">
    <location>
        <begin position="23"/>
        <end position="152"/>
    </location>
</feature>
<dbReference type="EMBL" id="FOGU01000011">
    <property type="protein sequence ID" value="SES34293.1"/>
    <property type="molecule type" value="Genomic_DNA"/>
</dbReference>
<evidence type="ECO:0000256" key="1">
    <source>
        <dbReference type="SAM" id="SignalP"/>
    </source>
</evidence>
<name>A0A1H9WLF9_9RHOB</name>
<dbReference type="STRING" id="641238.SAMN04490244_11170"/>
<reference evidence="2 3" key="1">
    <citation type="submission" date="2016-10" db="EMBL/GenBank/DDBJ databases">
        <authorList>
            <person name="de Groot N.N."/>
        </authorList>
    </citation>
    <scope>NUCLEOTIDE SEQUENCE [LARGE SCALE GENOMIC DNA]</scope>
    <source>
        <strain evidence="2 3">DSM 23042</strain>
    </source>
</reference>
<dbReference type="InterPro" id="IPR036182">
    <property type="entry name" value="PCuAC_sf"/>
</dbReference>
<sequence>MIRSFRFTVLAGLLAFPMAAGAGSDGIVVDAPWSRASIGTSRPGVAYMALTNTGDSAATLTGLKAKISGMPELHRSGTNADGVSTMEPAGDITIPPGETVSLEPGGLHAMLMRLTAPLEEGQTFPLTLVFEDGAEIEVEVPILAPTARGPAE</sequence>